<evidence type="ECO:0000313" key="1">
    <source>
        <dbReference type="EMBL" id="KAJ5588787.1"/>
    </source>
</evidence>
<accession>A0AAD6DLW1</accession>
<sequence length="137" mass="15745">MSLPNSDEILQQNLDPVEHGVVEELKTWLDANLHAEWKQSPRFKLVEQCSEIKLREILQQLAQNSSVALFRSSHSGWELKEGELIPISHSQDCTIRYEDRTYPLANGTKMCISKKVRVGIPEGNILYLVWKVKNSSR</sequence>
<comment type="caution">
    <text evidence="1">The sequence shown here is derived from an EMBL/GenBank/DDBJ whole genome shotgun (WGS) entry which is preliminary data.</text>
</comment>
<dbReference type="RefSeq" id="XP_056747806.1">
    <property type="nucleotide sequence ID" value="XM_056902519.1"/>
</dbReference>
<organism evidence="1 2">
    <name type="scientific">Penicillium hordei</name>
    <dbReference type="NCBI Taxonomy" id="40994"/>
    <lineage>
        <taxon>Eukaryota</taxon>
        <taxon>Fungi</taxon>
        <taxon>Dikarya</taxon>
        <taxon>Ascomycota</taxon>
        <taxon>Pezizomycotina</taxon>
        <taxon>Eurotiomycetes</taxon>
        <taxon>Eurotiomycetidae</taxon>
        <taxon>Eurotiales</taxon>
        <taxon>Aspergillaceae</taxon>
        <taxon>Penicillium</taxon>
    </lineage>
</organism>
<name>A0AAD6DLW1_9EURO</name>
<evidence type="ECO:0000313" key="2">
    <source>
        <dbReference type="Proteomes" id="UP001213799"/>
    </source>
</evidence>
<reference evidence="1" key="2">
    <citation type="submission" date="2023-01" db="EMBL/GenBank/DDBJ databases">
        <authorList>
            <person name="Petersen C."/>
        </authorList>
    </citation>
    <scope>NUCLEOTIDE SEQUENCE</scope>
    <source>
        <strain evidence="1">IBT 12815</strain>
    </source>
</reference>
<dbReference type="EMBL" id="JAQJAE010000006">
    <property type="protein sequence ID" value="KAJ5588787.1"/>
    <property type="molecule type" value="Genomic_DNA"/>
</dbReference>
<protein>
    <submittedName>
        <fullName evidence="1">Uncharacterized protein</fullName>
    </submittedName>
</protein>
<dbReference type="GeneID" id="81592761"/>
<proteinExistence type="predicted"/>
<keyword evidence="2" id="KW-1185">Reference proteome</keyword>
<reference evidence="1" key="1">
    <citation type="journal article" date="2023" name="IMA Fungus">
        <title>Comparative genomic study of the Penicillium genus elucidates a diverse pangenome and 15 lateral gene transfer events.</title>
        <authorList>
            <person name="Petersen C."/>
            <person name="Sorensen T."/>
            <person name="Nielsen M.R."/>
            <person name="Sondergaard T.E."/>
            <person name="Sorensen J.L."/>
            <person name="Fitzpatrick D.A."/>
            <person name="Frisvad J.C."/>
            <person name="Nielsen K.L."/>
        </authorList>
    </citation>
    <scope>NUCLEOTIDE SEQUENCE</scope>
    <source>
        <strain evidence="1">IBT 12815</strain>
    </source>
</reference>
<dbReference type="Proteomes" id="UP001213799">
    <property type="component" value="Unassembled WGS sequence"/>
</dbReference>
<gene>
    <name evidence="1" type="ORF">N7537_011465</name>
</gene>
<dbReference type="AlphaFoldDB" id="A0AAD6DLW1"/>